<organism evidence="2 3">
    <name type="scientific">Aquimarina algicola</name>
    <dbReference type="NCBI Taxonomy" id="2589995"/>
    <lineage>
        <taxon>Bacteria</taxon>
        <taxon>Pseudomonadati</taxon>
        <taxon>Bacteroidota</taxon>
        <taxon>Flavobacteriia</taxon>
        <taxon>Flavobacteriales</taxon>
        <taxon>Flavobacteriaceae</taxon>
        <taxon>Aquimarina</taxon>
    </lineage>
</organism>
<dbReference type="RefSeq" id="WP_140593026.1">
    <property type="nucleotide sequence ID" value="NZ_VFWZ01000003.1"/>
</dbReference>
<proteinExistence type="predicted"/>
<evidence type="ECO:0000313" key="2">
    <source>
        <dbReference type="EMBL" id="TPN85938.1"/>
    </source>
</evidence>
<keyword evidence="1" id="KW-0732">Signal</keyword>
<comment type="caution">
    <text evidence="2">The sequence shown here is derived from an EMBL/GenBank/DDBJ whole genome shotgun (WGS) entry which is preliminary data.</text>
</comment>
<evidence type="ECO:0000313" key="3">
    <source>
        <dbReference type="Proteomes" id="UP000315540"/>
    </source>
</evidence>
<accession>A0A504JE06</accession>
<dbReference type="EMBL" id="VFWZ01000003">
    <property type="protein sequence ID" value="TPN85938.1"/>
    <property type="molecule type" value="Genomic_DNA"/>
</dbReference>
<dbReference type="OrthoDB" id="1439845at2"/>
<dbReference type="Proteomes" id="UP000315540">
    <property type="component" value="Unassembled WGS sequence"/>
</dbReference>
<reference evidence="2 3" key="1">
    <citation type="submission" date="2019-06" db="EMBL/GenBank/DDBJ databases">
        <authorList>
            <person name="Meng X."/>
        </authorList>
    </citation>
    <scope>NUCLEOTIDE SEQUENCE [LARGE SCALE GENOMIC DNA]</scope>
    <source>
        <strain evidence="2 3">M625</strain>
    </source>
</reference>
<keyword evidence="3" id="KW-1185">Reference proteome</keyword>
<feature type="signal peptide" evidence="1">
    <location>
        <begin position="1"/>
        <end position="21"/>
    </location>
</feature>
<feature type="chain" id="PRO_5021263376" description="VCBS repeat-containing protein" evidence="1">
    <location>
        <begin position="22"/>
        <end position="168"/>
    </location>
</feature>
<dbReference type="AlphaFoldDB" id="A0A504JE06"/>
<sequence>MKSYTFNIFLILLHVALYCNAQNKATDTITNTAAINPFQSMIEESKNYLKNRDLDGDKIYDKILFQYSGGGHCCYTMTLYLSSLDRMITYPFEMDGGYLFGVDGSNPEHFYIDDYDDDGLPEIFMEISTYNGEKYPLNKKWIKKYGFKTHYILFDFLEGKIVIKDYKQ</sequence>
<name>A0A504JE06_9FLAO</name>
<evidence type="ECO:0000256" key="1">
    <source>
        <dbReference type="SAM" id="SignalP"/>
    </source>
</evidence>
<protein>
    <recommendedName>
        <fullName evidence="4">VCBS repeat-containing protein</fullName>
    </recommendedName>
</protein>
<gene>
    <name evidence="2" type="ORF">FHK87_11700</name>
</gene>
<evidence type="ECO:0008006" key="4">
    <source>
        <dbReference type="Google" id="ProtNLM"/>
    </source>
</evidence>